<keyword evidence="1" id="KW-0732">Signal</keyword>
<dbReference type="Pfam" id="PF01476">
    <property type="entry name" value="LysM"/>
    <property type="match status" value="2"/>
</dbReference>
<protein>
    <recommendedName>
        <fullName evidence="2">LysM domain-containing protein</fullName>
    </recommendedName>
</protein>
<accession>A0A0R2JFV7</accession>
<dbReference type="PATRIC" id="fig|1620.3.peg.823"/>
<dbReference type="PROSITE" id="PS51782">
    <property type="entry name" value="LYSM"/>
    <property type="match status" value="2"/>
</dbReference>
<dbReference type="AlphaFoldDB" id="A0A0R2JFV7"/>
<reference evidence="3 4" key="1">
    <citation type="journal article" date="2015" name="Genome Announc.">
        <title>Expanding the biotechnology potential of lactobacilli through comparative genomics of 213 strains and associated genera.</title>
        <authorList>
            <person name="Sun Z."/>
            <person name="Harris H.M."/>
            <person name="McCann A."/>
            <person name="Guo C."/>
            <person name="Argimon S."/>
            <person name="Zhang W."/>
            <person name="Yang X."/>
            <person name="Jeffery I.B."/>
            <person name="Cooney J.C."/>
            <person name="Kagawa T.F."/>
            <person name="Liu W."/>
            <person name="Song Y."/>
            <person name="Salvetti E."/>
            <person name="Wrobel A."/>
            <person name="Rasinkangas P."/>
            <person name="Parkhill J."/>
            <person name="Rea M.C."/>
            <person name="O'Sullivan O."/>
            <person name="Ritari J."/>
            <person name="Douillard F.P."/>
            <person name="Paul Ross R."/>
            <person name="Yang R."/>
            <person name="Briner A.E."/>
            <person name="Felis G.E."/>
            <person name="de Vos W.M."/>
            <person name="Barrangou R."/>
            <person name="Klaenhammer T.R."/>
            <person name="Caufield P.W."/>
            <person name="Cui Y."/>
            <person name="Zhang H."/>
            <person name="O'Toole P.W."/>
        </authorList>
    </citation>
    <scope>NUCLEOTIDE SEQUENCE [LARGE SCALE GENOMIC DNA]</scope>
    <source>
        <strain evidence="3 4">DSM 20014</strain>
    </source>
</reference>
<dbReference type="EMBL" id="JQCD01000030">
    <property type="protein sequence ID" value="KRN76232.1"/>
    <property type="molecule type" value="Genomic_DNA"/>
</dbReference>
<dbReference type="RefSeq" id="WP_083486705.1">
    <property type="nucleotide sequence ID" value="NZ_JQCD01000030.1"/>
</dbReference>
<feature type="domain" description="LysM" evidence="2">
    <location>
        <begin position="83"/>
        <end position="127"/>
    </location>
</feature>
<dbReference type="STRING" id="1620.IV67_GL000808"/>
<dbReference type="Gene3D" id="3.10.350.10">
    <property type="entry name" value="LysM domain"/>
    <property type="match status" value="2"/>
</dbReference>
<evidence type="ECO:0000259" key="2">
    <source>
        <dbReference type="PROSITE" id="PS51782"/>
    </source>
</evidence>
<dbReference type="SUPFAM" id="SSF54106">
    <property type="entry name" value="LysM domain"/>
    <property type="match status" value="2"/>
</dbReference>
<dbReference type="SUPFAM" id="SSF53955">
    <property type="entry name" value="Lysozyme-like"/>
    <property type="match status" value="1"/>
</dbReference>
<dbReference type="Proteomes" id="UP000051673">
    <property type="component" value="Unassembled WGS sequence"/>
</dbReference>
<dbReference type="InterPro" id="IPR023346">
    <property type="entry name" value="Lysozyme-like_dom_sf"/>
</dbReference>
<dbReference type="SMART" id="SM00257">
    <property type="entry name" value="LysM"/>
    <property type="match status" value="2"/>
</dbReference>
<proteinExistence type="predicted"/>
<organism evidence="3 4">
    <name type="scientific">Weissella minor</name>
    <dbReference type="NCBI Taxonomy" id="1620"/>
    <lineage>
        <taxon>Bacteria</taxon>
        <taxon>Bacillati</taxon>
        <taxon>Bacillota</taxon>
        <taxon>Bacilli</taxon>
        <taxon>Lactobacillales</taxon>
        <taxon>Lactobacillaceae</taxon>
        <taxon>Weissella</taxon>
    </lineage>
</organism>
<feature type="signal peptide" evidence="1">
    <location>
        <begin position="1"/>
        <end position="25"/>
    </location>
</feature>
<dbReference type="PANTHER" id="PTHR33734">
    <property type="entry name" value="LYSM DOMAIN-CONTAINING GPI-ANCHORED PROTEIN 2"/>
    <property type="match status" value="1"/>
</dbReference>
<sequence length="273" mass="28043">MNKHLMSALAVAGLATFGASVDASADSYTVKGGDTLSSIAAAHGTTVSALASANNMSQDGMIYQGEDIQVNGEAIASAPVDATTYTVKSGDTLAKIAQSHNTTVDKLAALNNLANPEMIYVGEVLQLQGEVQVQAAAPVQQAPVEQAAPVQQAQAPVQQAAAPVQQQAVQTAAPVQQAAAPKATNTASASGSTYDQFIANGGTAAMWNTIVMPESEGNPNAVSPNGYRGLGQTKEGWGTGSVEQQTKGMLNYANSRYGSVNNAVSFRQANGWW</sequence>
<dbReference type="PANTHER" id="PTHR33734:SF22">
    <property type="entry name" value="MEMBRANE-BOUND LYTIC MUREIN TRANSGLYCOSYLASE D"/>
    <property type="match status" value="1"/>
</dbReference>
<feature type="domain" description="LysM" evidence="2">
    <location>
        <begin position="26"/>
        <end position="70"/>
    </location>
</feature>
<dbReference type="OrthoDB" id="2329027at2"/>
<evidence type="ECO:0000313" key="4">
    <source>
        <dbReference type="Proteomes" id="UP000051673"/>
    </source>
</evidence>
<evidence type="ECO:0000256" key="1">
    <source>
        <dbReference type="SAM" id="SignalP"/>
    </source>
</evidence>
<comment type="caution">
    <text evidence="3">The sequence shown here is derived from an EMBL/GenBank/DDBJ whole genome shotgun (WGS) entry which is preliminary data.</text>
</comment>
<dbReference type="CDD" id="cd00118">
    <property type="entry name" value="LysM"/>
    <property type="match status" value="2"/>
</dbReference>
<dbReference type="InterPro" id="IPR036779">
    <property type="entry name" value="LysM_dom_sf"/>
</dbReference>
<keyword evidence="4" id="KW-1185">Reference proteome</keyword>
<dbReference type="InterPro" id="IPR018392">
    <property type="entry name" value="LysM"/>
</dbReference>
<evidence type="ECO:0000313" key="3">
    <source>
        <dbReference type="EMBL" id="KRN76232.1"/>
    </source>
</evidence>
<name>A0A0R2JFV7_9LACO</name>
<feature type="chain" id="PRO_5006418926" description="LysM domain-containing protein" evidence="1">
    <location>
        <begin position="26"/>
        <end position="273"/>
    </location>
</feature>
<gene>
    <name evidence="3" type="ORF">IV67_GL000808</name>
</gene>